<evidence type="ECO:0000313" key="2">
    <source>
        <dbReference type="EMBL" id="KXN65834.1"/>
    </source>
</evidence>
<evidence type="ECO:0000256" key="1">
    <source>
        <dbReference type="SAM" id="MobiDB-lite"/>
    </source>
</evidence>
<name>A0A137NT23_CONC2</name>
<reference evidence="2 3" key="1">
    <citation type="journal article" date="2015" name="Genome Biol. Evol.">
        <title>Phylogenomic analyses indicate that early fungi evolved digesting cell walls of algal ancestors of land plants.</title>
        <authorList>
            <person name="Chang Y."/>
            <person name="Wang S."/>
            <person name="Sekimoto S."/>
            <person name="Aerts A.L."/>
            <person name="Choi C."/>
            <person name="Clum A."/>
            <person name="LaButti K.M."/>
            <person name="Lindquist E.A."/>
            <person name="Yee Ngan C."/>
            <person name="Ohm R.A."/>
            <person name="Salamov A.A."/>
            <person name="Grigoriev I.V."/>
            <person name="Spatafora J.W."/>
            <person name="Berbee M.L."/>
        </authorList>
    </citation>
    <scope>NUCLEOTIDE SEQUENCE [LARGE SCALE GENOMIC DNA]</scope>
    <source>
        <strain evidence="2 3">NRRL 28638</strain>
    </source>
</reference>
<dbReference type="AlphaFoldDB" id="A0A137NT23"/>
<feature type="region of interest" description="Disordered" evidence="1">
    <location>
        <begin position="1"/>
        <end position="43"/>
    </location>
</feature>
<keyword evidence="3" id="KW-1185">Reference proteome</keyword>
<sequence length="168" mass="19464">MDRDEGYNSDDGCDYSDTGYRQRAGANRLRSQSSPQPLKETLPSKRQLSTKLLLTREVQDFKQKLQSLSLIQLINYYEYIFLMERKQTHSNLDPKALRKILLGAVHRYGSSSVIRDQILWNARGYIYLSPCNLGNPIYLKAPDSNFGLNRIWSRRPLLDYFGSKHSLS</sequence>
<dbReference type="EMBL" id="KQ964809">
    <property type="protein sequence ID" value="KXN65834.1"/>
    <property type="molecule type" value="Genomic_DNA"/>
</dbReference>
<protein>
    <submittedName>
        <fullName evidence="2">Uncharacterized protein</fullName>
    </submittedName>
</protein>
<gene>
    <name evidence="2" type="ORF">CONCODRAFT_80674</name>
</gene>
<dbReference type="Proteomes" id="UP000070444">
    <property type="component" value="Unassembled WGS sequence"/>
</dbReference>
<organism evidence="2 3">
    <name type="scientific">Conidiobolus coronatus (strain ATCC 28846 / CBS 209.66 / NRRL 28638)</name>
    <name type="common">Delacroixia coronata</name>
    <dbReference type="NCBI Taxonomy" id="796925"/>
    <lineage>
        <taxon>Eukaryota</taxon>
        <taxon>Fungi</taxon>
        <taxon>Fungi incertae sedis</taxon>
        <taxon>Zoopagomycota</taxon>
        <taxon>Entomophthoromycotina</taxon>
        <taxon>Entomophthoromycetes</taxon>
        <taxon>Entomophthorales</taxon>
        <taxon>Ancylistaceae</taxon>
        <taxon>Conidiobolus</taxon>
    </lineage>
</organism>
<accession>A0A137NT23</accession>
<proteinExistence type="predicted"/>
<evidence type="ECO:0000313" key="3">
    <source>
        <dbReference type="Proteomes" id="UP000070444"/>
    </source>
</evidence>